<proteinExistence type="predicted"/>
<reference evidence="1 2" key="1">
    <citation type="journal article" date="2016" name="Mol. Biol. Evol.">
        <title>Comparative Genomics of Early-Diverging Mushroom-Forming Fungi Provides Insights into the Origins of Lignocellulose Decay Capabilities.</title>
        <authorList>
            <person name="Nagy L.G."/>
            <person name="Riley R."/>
            <person name="Tritt A."/>
            <person name="Adam C."/>
            <person name="Daum C."/>
            <person name="Floudas D."/>
            <person name="Sun H."/>
            <person name="Yadav J.S."/>
            <person name="Pangilinan J."/>
            <person name="Larsson K.H."/>
            <person name="Matsuura K."/>
            <person name="Barry K."/>
            <person name="Labutti K."/>
            <person name="Kuo R."/>
            <person name="Ohm R.A."/>
            <person name="Bhattacharya S.S."/>
            <person name="Shirouzu T."/>
            <person name="Yoshinaga Y."/>
            <person name="Martin F.M."/>
            <person name="Grigoriev I.V."/>
            <person name="Hibbett D.S."/>
        </authorList>
    </citation>
    <scope>NUCLEOTIDE SEQUENCE [LARGE SCALE GENOMIC DNA]</scope>
    <source>
        <strain evidence="1 2">HHB12029</strain>
    </source>
</reference>
<dbReference type="Proteomes" id="UP000077266">
    <property type="component" value="Unassembled WGS sequence"/>
</dbReference>
<dbReference type="EMBL" id="KV426028">
    <property type="protein sequence ID" value="KZV91392.1"/>
    <property type="molecule type" value="Genomic_DNA"/>
</dbReference>
<evidence type="ECO:0008006" key="3">
    <source>
        <dbReference type="Google" id="ProtNLM"/>
    </source>
</evidence>
<evidence type="ECO:0000313" key="2">
    <source>
        <dbReference type="Proteomes" id="UP000077266"/>
    </source>
</evidence>
<organism evidence="1 2">
    <name type="scientific">Exidia glandulosa HHB12029</name>
    <dbReference type="NCBI Taxonomy" id="1314781"/>
    <lineage>
        <taxon>Eukaryota</taxon>
        <taxon>Fungi</taxon>
        <taxon>Dikarya</taxon>
        <taxon>Basidiomycota</taxon>
        <taxon>Agaricomycotina</taxon>
        <taxon>Agaricomycetes</taxon>
        <taxon>Auriculariales</taxon>
        <taxon>Exidiaceae</taxon>
        <taxon>Exidia</taxon>
    </lineage>
</organism>
<evidence type="ECO:0000313" key="1">
    <source>
        <dbReference type="EMBL" id="KZV91392.1"/>
    </source>
</evidence>
<gene>
    <name evidence="1" type="ORF">EXIGLDRAFT_719357</name>
</gene>
<accession>A0A165H394</accession>
<keyword evidence="2" id="KW-1185">Reference proteome</keyword>
<name>A0A165H394_EXIGL</name>
<sequence>MSSAAHSSLSSCLQRLPVELAHKILSDAALLGLAYDRTWAVSLARVSSTVRHVVEPILHHTMVVTIHNAAMIEALAQDPRTTYVFNLVKRFILTFPPGSPTFENGHATAPVGFDISHLLIHFTSLESVETPDYILRFIVLVRTVRLRRIALRFSPFEDITKLAPAALSHVTHLEGDIPPQPTDVIPREWVQAILAAVPALTCIAFNIAAPDSRSDPPCLGGDINTLLDIIRAVLECRTIQRVVLHLPRKHISNHRLRRLLFLGGWGVGNGPRVFTRASDFVRSNGISSFASVV</sequence>
<dbReference type="InParanoid" id="A0A165H394"/>
<protein>
    <recommendedName>
        <fullName evidence="3">F-box domain-containing protein</fullName>
    </recommendedName>
</protein>
<dbReference type="AlphaFoldDB" id="A0A165H394"/>